<sequence>MRSVSLRPELHIPICSSNPPSCVKPIKLVVASSYGKNLKNPPSKFAITLREHRTTLEHAARLPLLKHDSGIVVMGAVCVVGILAVVLSEEKALALGPEGPLVEEFWDNVRRYGLYALTVSTGALYTIFRPIAELLKNPISAIFILALFGGSIFIVSQVLSAMKIRRVEFGFFPRCSKSDQESLSNPPIYIEALKRISQFSLSLTNTTPPLLRSHSPRPQARTLSHLPGQHYRTSTTNNNNLLVLFTPPMNIVSLDLTFFSRFTLIA</sequence>
<comment type="subcellular location">
    <subcellularLocation>
        <location evidence="1">Plastid</location>
    </subcellularLocation>
</comment>
<evidence type="ECO:0000256" key="1">
    <source>
        <dbReference type="ARBA" id="ARBA00004474"/>
    </source>
</evidence>
<feature type="transmembrane region" description="Helical" evidence="6">
    <location>
        <begin position="138"/>
        <end position="159"/>
    </location>
</feature>
<evidence type="ECO:0000256" key="6">
    <source>
        <dbReference type="SAM" id="Phobius"/>
    </source>
</evidence>
<dbReference type="Pfam" id="PF05421">
    <property type="entry name" value="DUF751"/>
    <property type="match status" value="1"/>
</dbReference>
<dbReference type="PANTHER" id="PTHR36049:SF3">
    <property type="match status" value="1"/>
</dbReference>
<keyword evidence="6" id="KW-1133">Transmembrane helix</keyword>
<evidence type="ECO:0000256" key="3">
    <source>
        <dbReference type="ARBA" id="ARBA00021584"/>
    </source>
</evidence>
<comment type="similarity">
    <text evidence="2">Belongs to the ycf33 family.</text>
</comment>
<feature type="transmembrane region" description="Helical" evidence="6">
    <location>
        <begin position="112"/>
        <end position="132"/>
    </location>
</feature>
<dbReference type="PANTHER" id="PTHR36049">
    <property type="entry name" value="TRANSMEMBRANE PROTEIN"/>
    <property type="match status" value="1"/>
</dbReference>
<accession>A0A445K279</accession>
<comment type="caution">
    <text evidence="7">The sequence shown here is derived from an EMBL/GenBank/DDBJ whole genome shotgun (WGS) entry which is preliminary data.</text>
</comment>
<proteinExistence type="inferred from homology"/>
<keyword evidence="4" id="KW-0934">Plastid</keyword>
<dbReference type="InterPro" id="IPR008470">
    <property type="entry name" value="Uncharacterised_Ycf33"/>
</dbReference>
<keyword evidence="6" id="KW-0472">Membrane</keyword>
<dbReference type="AlphaFoldDB" id="A0A445K279"/>
<dbReference type="EMBL" id="QZWG01000007">
    <property type="protein sequence ID" value="RZC04835.1"/>
    <property type="molecule type" value="Genomic_DNA"/>
</dbReference>
<dbReference type="Proteomes" id="UP000289340">
    <property type="component" value="Chromosome 7"/>
</dbReference>
<evidence type="ECO:0000313" key="7">
    <source>
        <dbReference type="EMBL" id="RZC04835.1"/>
    </source>
</evidence>
<keyword evidence="6" id="KW-0812">Transmembrane</keyword>
<name>A0A445K279_GLYSO</name>
<feature type="transmembrane region" description="Helical" evidence="6">
    <location>
        <begin position="69"/>
        <end position="87"/>
    </location>
</feature>
<evidence type="ECO:0000313" key="8">
    <source>
        <dbReference type="Proteomes" id="UP000289340"/>
    </source>
</evidence>
<protein>
    <recommendedName>
        <fullName evidence="3">Uncharacterized protein ycf33</fullName>
    </recommendedName>
</protein>
<evidence type="ECO:0000256" key="4">
    <source>
        <dbReference type="ARBA" id="ARBA00022640"/>
    </source>
</evidence>
<reference evidence="7 8" key="1">
    <citation type="submission" date="2018-09" db="EMBL/GenBank/DDBJ databases">
        <title>A high-quality reference genome of wild soybean provides a powerful tool to mine soybean genomes.</title>
        <authorList>
            <person name="Xie M."/>
            <person name="Chung C.Y.L."/>
            <person name="Li M.-W."/>
            <person name="Wong F.-L."/>
            <person name="Chan T.-F."/>
            <person name="Lam H.-M."/>
        </authorList>
    </citation>
    <scope>NUCLEOTIDE SEQUENCE [LARGE SCALE GENOMIC DNA]</scope>
    <source>
        <strain evidence="8">cv. W05</strain>
        <tissue evidence="7">Hypocotyl of etiolated seedlings</tissue>
    </source>
</reference>
<evidence type="ECO:0000256" key="5">
    <source>
        <dbReference type="SAM" id="MobiDB-lite"/>
    </source>
</evidence>
<dbReference type="GO" id="GO:0009536">
    <property type="term" value="C:plastid"/>
    <property type="evidence" value="ECO:0007669"/>
    <property type="project" value="UniProtKB-SubCell"/>
</dbReference>
<keyword evidence="8" id="KW-1185">Reference proteome</keyword>
<feature type="region of interest" description="Disordered" evidence="5">
    <location>
        <begin position="210"/>
        <end position="229"/>
    </location>
</feature>
<organism evidence="7 8">
    <name type="scientific">Glycine soja</name>
    <name type="common">Wild soybean</name>
    <dbReference type="NCBI Taxonomy" id="3848"/>
    <lineage>
        <taxon>Eukaryota</taxon>
        <taxon>Viridiplantae</taxon>
        <taxon>Streptophyta</taxon>
        <taxon>Embryophyta</taxon>
        <taxon>Tracheophyta</taxon>
        <taxon>Spermatophyta</taxon>
        <taxon>Magnoliopsida</taxon>
        <taxon>eudicotyledons</taxon>
        <taxon>Gunneridae</taxon>
        <taxon>Pentapetalae</taxon>
        <taxon>rosids</taxon>
        <taxon>fabids</taxon>
        <taxon>Fabales</taxon>
        <taxon>Fabaceae</taxon>
        <taxon>Papilionoideae</taxon>
        <taxon>50 kb inversion clade</taxon>
        <taxon>NPAAA clade</taxon>
        <taxon>indigoferoid/millettioid clade</taxon>
        <taxon>Phaseoleae</taxon>
        <taxon>Glycine</taxon>
        <taxon>Glycine subgen. Soja</taxon>
    </lineage>
</organism>
<evidence type="ECO:0000256" key="2">
    <source>
        <dbReference type="ARBA" id="ARBA00010985"/>
    </source>
</evidence>
<gene>
    <name evidence="7" type="ORF">D0Y65_019099</name>
</gene>